<evidence type="ECO:0000313" key="1">
    <source>
        <dbReference type="EMBL" id="SCL45578.1"/>
    </source>
</evidence>
<reference evidence="2" key="1">
    <citation type="submission" date="2016-06" db="EMBL/GenBank/DDBJ databases">
        <authorList>
            <person name="Varghese N."/>
            <person name="Submissions Spin"/>
        </authorList>
    </citation>
    <scope>NUCLEOTIDE SEQUENCE [LARGE SCALE GENOMIC DNA]</scope>
    <source>
        <strain evidence="2">DSM 44814</strain>
    </source>
</reference>
<accession>A0A1C6TV77</accession>
<dbReference type="RefSeq" id="WP_141721238.1">
    <property type="nucleotide sequence ID" value="NZ_FMHY01000002.1"/>
</dbReference>
<dbReference type="STRING" id="227316.GA0070604_1026"/>
<proteinExistence type="predicted"/>
<evidence type="ECO:0000313" key="2">
    <source>
        <dbReference type="Proteomes" id="UP000199696"/>
    </source>
</evidence>
<dbReference type="EMBL" id="FMHY01000002">
    <property type="protein sequence ID" value="SCL45578.1"/>
    <property type="molecule type" value="Genomic_DNA"/>
</dbReference>
<protein>
    <submittedName>
        <fullName evidence="1">Uncharacterized protein</fullName>
    </submittedName>
</protein>
<dbReference type="AlphaFoldDB" id="A0A1C6TV77"/>
<sequence length="335" mass="37181">MSAESPQSAATRVALEPFFLHREQVMGILGSQRIFDHRQRSTDDWSTPHSLATALGEALPQLGIGELQNAIHADGVQLGQVVGIEQEFDFRRAKERDCPGDMPIDFTARLNTDAETTIRGTFNAARLAADSSAGNVTGRKHAYIIGTVTARDRTMVHLRPVFVGIRSYVEDDESALFGISSPRRVYPSEVDQFRHINFAEPCTSSDLQKLEQTPEEVVKNSIAVLLGEPYVPKDWGGERSDLYTSTMFVRGVQVSTAWLFKGPGSRGPMTVRTLGSRGDQIVRLFSEPADVLVLQHYREITTAVISMMEAHAHDSRRPRRFMILDGADTARILRG</sequence>
<dbReference type="OrthoDB" id="3364990at2"/>
<dbReference type="Proteomes" id="UP000199696">
    <property type="component" value="Unassembled WGS sequence"/>
</dbReference>
<keyword evidence="2" id="KW-1185">Reference proteome</keyword>
<gene>
    <name evidence="1" type="ORF">GA0070604_1026</name>
</gene>
<organism evidence="1 2">
    <name type="scientific">Micromonospora eburnea</name>
    <dbReference type="NCBI Taxonomy" id="227316"/>
    <lineage>
        <taxon>Bacteria</taxon>
        <taxon>Bacillati</taxon>
        <taxon>Actinomycetota</taxon>
        <taxon>Actinomycetes</taxon>
        <taxon>Micromonosporales</taxon>
        <taxon>Micromonosporaceae</taxon>
        <taxon>Micromonospora</taxon>
    </lineage>
</organism>
<name>A0A1C6TV77_9ACTN</name>